<dbReference type="GO" id="GO:0005829">
    <property type="term" value="C:cytosol"/>
    <property type="evidence" value="ECO:0007669"/>
    <property type="project" value="TreeGrafter"/>
</dbReference>
<dbReference type="PANTHER" id="PTHR42681:SF1">
    <property type="entry name" value="MALONYL-COA-ACYL CARRIER PROTEIN TRANSACYLASE, MITOCHONDRIAL"/>
    <property type="match status" value="1"/>
</dbReference>
<dbReference type="Gene3D" id="3.30.70.250">
    <property type="entry name" value="Malonyl-CoA ACP transacylase, ACP-binding"/>
    <property type="match status" value="1"/>
</dbReference>
<evidence type="ECO:0000256" key="7">
    <source>
        <dbReference type="PIRSR" id="PIRSR000446-1"/>
    </source>
</evidence>
<evidence type="ECO:0000313" key="9">
    <source>
        <dbReference type="EMBL" id="GAA4961724.1"/>
    </source>
</evidence>
<keyword evidence="3 6" id="KW-0808">Transferase</keyword>
<organism evidence="9 10">
    <name type="scientific">Halioxenophilus aromaticivorans</name>
    <dbReference type="NCBI Taxonomy" id="1306992"/>
    <lineage>
        <taxon>Bacteria</taxon>
        <taxon>Pseudomonadati</taxon>
        <taxon>Pseudomonadota</taxon>
        <taxon>Gammaproteobacteria</taxon>
        <taxon>Alteromonadales</taxon>
        <taxon>Alteromonadaceae</taxon>
        <taxon>Halioxenophilus</taxon>
    </lineage>
</organism>
<dbReference type="NCBIfam" id="TIGR00128">
    <property type="entry name" value="fabD"/>
    <property type="match status" value="1"/>
</dbReference>
<dbReference type="InterPro" id="IPR001227">
    <property type="entry name" value="Ac_transferase_dom_sf"/>
</dbReference>
<dbReference type="PANTHER" id="PTHR42681">
    <property type="entry name" value="MALONYL-COA-ACYL CARRIER PROTEIN TRANSACYLASE, MITOCHONDRIAL"/>
    <property type="match status" value="1"/>
</dbReference>
<evidence type="ECO:0000256" key="4">
    <source>
        <dbReference type="ARBA" id="ARBA00023315"/>
    </source>
</evidence>
<dbReference type="InterPro" id="IPR014043">
    <property type="entry name" value="Acyl_transferase_dom"/>
</dbReference>
<feature type="domain" description="Malonyl-CoA:ACP transacylase (MAT)" evidence="8">
    <location>
        <begin position="9"/>
        <end position="309"/>
    </location>
</feature>
<dbReference type="InterPro" id="IPR016035">
    <property type="entry name" value="Acyl_Trfase/lysoPLipase"/>
</dbReference>
<keyword evidence="4 6" id="KW-0012">Acyltransferase</keyword>
<dbReference type="GO" id="GO:0006633">
    <property type="term" value="P:fatty acid biosynthetic process"/>
    <property type="evidence" value="ECO:0007669"/>
    <property type="project" value="TreeGrafter"/>
</dbReference>
<evidence type="ECO:0000256" key="1">
    <source>
        <dbReference type="ARBA" id="ARBA00013258"/>
    </source>
</evidence>
<dbReference type="InterPro" id="IPR004410">
    <property type="entry name" value="Malonyl_CoA-ACP_transAc_FabD"/>
</dbReference>
<dbReference type="SUPFAM" id="SSF55048">
    <property type="entry name" value="Probable ACP-binding domain of malonyl-CoA ACP transacylase"/>
    <property type="match status" value="1"/>
</dbReference>
<dbReference type="RefSeq" id="WP_345428204.1">
    <property type="nucleotide sequence ID" value="NZ_AP031496.1"/>
</dbReference>
<dbReference type="PIRSF" id="PIRSF000446">
    <property type="entry name" value="Mct"/>
    <property type="match status" value="1"/>
</dbReference>
<evidence type="ECO:0000256" key="6">
    <source>
        <dbReference type="PIRNR" id="PIRNR000446"/>
    </source>
</evidence>
<gene>
    <name evidence="9" type="primary">fabD</name>
    <name evidence="9" type="ORF">GCM10025791_49150</name>
</gene>
<dbReference type="Pfam" id="PF00698">
    <property type="entry name" value="Acyl_transf_1"/>
    <property type="match status" value="1"/>
</dbReference>
<dbReference type="InterPro" id="IPR024925">
    <property type="entry name" value="Malonyl_CoA-ACP_transAc"/>
</dbReference>
<dbReference type="EC" id="2.3.1.39" evidence="1 6"/>
<evidence type="ECO:0000313" key="10">
    <source>
        <dbReference type="Proteomes" id="UP001409585"/>
    </source>
</evidence>
<keyword evidence="10" id="KW-1185">Reference proteome</keyword>
<proteinExistence type="inferred from homology"/>
<protein>
    <recommendedName>
        <fullName evidence="2 6">Malonyl CoA-acyl carrier protein transacylase</fullName>
        <ecNumber evidence="1 6">2.3.1.39</ecNumber>
    </recommendedName>
</protein>
<feature type="active site" evidence="7">
    <location>
        <position position="94"/>
    </location>
</feature>
<sequence>MSEPHLAFVFPGQGSQSKGMLAEMAQEHLEVLKTFEQASAVLGYDLWALSQTDESGQIDMTEVTQPLLLTASVALWRVWQFLGGPQPQVLAGHSLGEWSALVCAGVVKFEDAIELVRARGQFMQEAVPAGVGSMAAIIGLDDETTRQCCEQAALGEVVVPVNYNAPGQVVIAGHKSAIDRAVDACKAAGAKRAMPLAVSAPFHSDLMQPAAEKLAPLIEKTDFHSPELSIVHNVNAKTEADPDAIKKLMIQQIYQPVLWVDCVRALAGLGVNAAVECGSGKVLNGLMKRIDKSIKSYSTDAIAAINSAVDELNA</sequence>
<reference evidence="10" key="1">
    <citation type="journal article" date="2019" name="Int. J. Syst. Evol. Microbiol.">
        <title>The Global Catalogue of Microorganisms (GCM) 10K type strain sequencing project: providing services to taxonomists for standard genome sequencing and annotation.</title>
        <authorList>
            <consortium name="The Broad Institute Genomics Platform"/>
            <consortium name="The Broad Institute Genome Sequencing Center for Infectious Disease"/>
            <person name="Wu L."/>
            <person name="Ma J."/>
        </authorList>
    </citation>
    <scope>NUCLEOTIDE SEQUENCE [LARGE SCALE GENOMIC DNA]</scope>
    <source>
        <strain evidence="10">JCM 19134</strain>
    </source>
</reference>
<evidence type="ECO:0000256" key="2">
    <source>
        <dbReference type="ARBA" id="ARBA00018953"/>
    </source>
</evidence>
<comment type="catalytic activity">
    <reaction evidence="5 6">
        <text>holo-[ACP] + malonyl-CoA = malonyl-[ACP] + CoA</text>
        <dbReference type="Rhea" id="RHEA:41792"/>
        <dbReference type="Rhea" id="RHEA-COMP:9623"/>
        <dbReference type="Rhea" id="RHEA-COMP:9685"/>
        <dbReference type="ChEBI" id="CHEBI:57287"/>
        <dbReference type="ChEBI" id="CHEBI:57384"/>
        <dbReference type="ChEBI" id="CHEBI:64479"/>
        <dbReference type="ChEBI" id="CHEBI:78449"/>
        <dbReference type="EC" id="2.3.1.39"/>
    </reaction>
</comment>
<evidence type="ECO:0000256" key="3">
    <source>
        <dbReference type="ARBA" id="ARBA00022679"/>
    </source>
</evidence>
<comment type="caution">
    <text evidence="9">The sequence shown here is derived from an EMBL/GenBank/DDBJ whole genome shotgun (WGS) entry which is preliminary data.</text>
</comment>
<dbReference type="GO" id="GO:0004314">
    <property type="term" value="F:[acyl-carrier-protein] S-malonyltransferase activity"/>
    <property type="evidence" value="ECO:0007669"/>
    <property type="project" value="UniProtKB-EC"/>
</dbReference>
<dbReference type="SUPFAM" id="SSF52151">
    <property type="entry name" value="FabD/lysophospholipase-like"/>
    <property type="match status" value="1"/>
</dbReference>
<dbReference type="AlphaFoldDB" id="A0AAV3UAB3"/>
<name>A0AAV3UAB3_9ALTE</name>
<dbReference type="SMART" id="SM00827">
    <property type="entry name" value="PKS_AT"/>
    <property type="match status" value="1"/>
</dbReference>
<evidence type="ECO:0000259" key="8">
    <source>
        <dbReference type="SMART" id="SM00827"/>
    </source>
</evidence>
<dbReference type="Proteomes" id="UP001409585">
    <property type="component" value="Unassembled WGS sequence"/>
</dbReference>
<dbReference type="InterPro" id="IPR050858">
    <property type="entry name" value="Mal-CoA-ACP_Trans/PKS_FabD"/>
</dbReference>
<dbReference type="InterPro" id="IPR016036">
    <property type="entry name" value="Malonyl_transacylase_ACP-bd"/>
</dbReference>
<evidence type="ECO:0000256" key="5">
    <source>
        <dbReference type="ARBA" id="ARBA00048462"/>
    </source>
</evidence>
<dbReference type="FunFam" id="3.30.70.250:FF:000001">
    <property type="entry name" value="Malonyl CoA-acyl carrier protein transacylase"/>
    <property type="match status" value="1"/>
</dbReference>
<dbReference type="EMBL" id="BAABLX010000080">
    <property type="protein sequence ID" value="GAA4961724.1"/>
    <property type="molecule type" value="Genomic_DNA"/>
</dbReference>
<comment type="similarity">
    <text evidence="6">Belongs to the fabD family.</text>
</comment>
<feature type="active site" evidence="7">
    <location>
        <position position="203"/>
    </location>
</feature>
<accession>A0AAV3UAB3</accession>
<dbReference type="Gene3D" id="3.40.366.10">
    <property type="entry name" value="Malonyl-Coenzyme A Acyl Carrier Protein, domain 2"/>
    <property type="match status" value="1"/>
</dbReference>